<accession>A0ABD2Q1N2</accession>
<dbReference type="Proteomes" id="UP001626550">
    <property type="component" value="Unassembled WGS sequence"/>
</dbReference>
<dbReference type="InterPro" id="IPR001763">
    <property type="entry name" value="Rhodanese-like_dom"/>
</dbReference>
<dbReference type="PROSITE" id="PS50206">
    <property type="entry name" value="RHODANESE_3"/>
    <property type="match status" value="1"/>
</dbReference>
<dbReference type="SUPFAM" id="SSF52821">
    <property type="entry name" value="Rhodanese/Cell cycle control phosphatase"/>
    <property type="match status" value="1"/>
</dbReference>
<dbReference type="SUPFAM" id="SSF52540">
    <property type="entry name" value="P-loop containing nucleoside triphosphate hydrolases"/>
    <property type="match status" value="1"/>
</dbReference>
<evidence type="ECO:0000259" key="2">
    <source>
        <dbReference type="PROSITE" id="PS50206"/>
    </source>
</evidence>
<dbReference type="InterPro" id="IPR017582">
    <property type="entry name" value="SelU"/>
</dbReference>
<dbReference type="SMART" id="SM00450">
    <property type="entry name" value="RHOD"/>
    <property type="match status" value="1"/>
</dbReference>
<dbReference type="PANTHER" id="PTHR30401:SF0">
    <property type="entry name" value="TRNA 2-SELENOURIDINE SYNTHASE"/>
    <property type="match status" value="1"/>
</dbReference>
<keyword evidence="4" id="KW-1185">Reference proteome</keyword>
<organism evidence="3 4">
    <name type="scientific">Cichlidogyrus casuarinus</name>
    <dbReference type="NCBI Taxonomy" id="1844966"/>
    <lineage>
        <taxon>Eukaryota</taxon>
        <taxon>Metazoa</taxon>
        <taxon>Spiralia</taxon>
        <taxon>Lophotrochozoa</taxon>
        <taxon>Platyhelminthes</taxon>
        <taxon>Monogenea</taxon>
        <taxon>Monopisthocotylea</taxon>
        <taxon>Dactylogyridea</taxon>
        <taxon>Ancyrocephalidae</taxon>
        <taxon>Cichlidogyrus</taxon>
    </lineage>
</organism>
<evidence type="ECO:0000256" key="1">
    <source>
        <dbReference type="ARBA" id="ARBA00023266"/>
    </source>
</evidence>
<dbReference type="InterPro" id="IPR027417">
    <property type="entry name" value="P-loop_NTPase"/>
</dbReference>
<comment type="caution">
    <text evidence="3">The sequence shown here is derived from an EMBL/GenBank/DDBJ whole genome shotgun (WGS) entry which is preliminary data.</text>
</comment>
<feature type="domain" description="Rhodanese" evidence="2">
    <location>
        <begin position="38"/>
        <end position="171"/>
    </location>
</feature>
<evidence type="ECO:0000313" key="4">
    <source>
        <dbReference type="Proteomes" id="UP001626550"/>
    </source>
</evidence>
<dbReference type="Pfam" id="PF00581">
    <property type="entry name" value="Rhodanese"/>
    <property type="match status" value="1"/>
</dbReference>
<protein>
    <submittedName>
        <fullName evidence="3">NEDD8-activating protein uba3</fullName>
    </submittedName>
</protein>
<name>A0ABD2Q1N2_9PLAT</name>
<dbReference type="EMBL" id="JBJKFK010001367">
    <property type="protein sequence ID" value="KAL3313278.1"/>
    <property type="molecule type" value="Genomic_DNA"/>
</dbReference>
<dbReference type="Gene3D" id="3.40.250.10">
    <property type="entry name" value="Rhodanese-like domain"/>
    <property type="match status" value="1"/>
</dbReference>
<sequence length="421" mass="47790">FSAGHAWRQFSTHNAHTSLVRISKEKLESLFPLGVTAGRSPLRIVDCRTSSEFLQDHIPGSINIPVLSDQQRCQIGKQFQVSKIQARINGAAQICLNVGNELLNEGSVTRSLIEEICHSKGGVGLIFYCSRGGKRSQSLGQLFAALGFASWVGVLEEGYKTWRSFILHRLDHWPTSREHLGALPFVTVSGLTGSGKSLILNLLAKKSLRNLSVLDLERIADHKGSMLGAPIDRQSVMNQKKFDSLLHEELIRFLASTDAQRTVWTECESRWVGPVCQMNAALWNRLRGLHGSPLPQRIFIHVPLEARVDYILKDYSYFVEQSSTPFFLDLLEKFKKFHPDSLVEQWKSMALRGDATLVIELLRKHYDVNYSHSRKQLLSQSEENNKLQHLNLSSVDELTIERELMPRLLEINEQVNHAWFQ</sequence>
<dbReference type="PANTHER" id="PTHR30401">
    <property type="entry name" value="TRNA 2-SELENOURIDINE SYNTHASE"/>
    <property type="match status" value="1"/>
</dbReference>
<evidence type="ECO:0000313" key="3">
    <source>
        <dbReference type="EMBL" id="KAL3313278.1"/>
    </source>
</evidence>
<dbReference type="InterPro" id="IPR036873">
    <property type="entry name" value="Rhodanese-like_dom_sf"/>
</dbReference>
<dbReference type="AlphaFoldDB" id="A0ABD2Q1N2"/>
<reference evidence="3 4" key="1">
    <citation type="submission" date="2024-11" db="EMBL/GenBank/DDBJ databases">
        <title>Adaptive evolution of stress response genes in parasites aligns with host niche diversity.</title>
        <authorList>
            <person name="Hahn C."/>
            <person name="Resl P."/>
        </authorList>
    </citation>
    <scope>NUCLEOTIDE SEQUENCE [LARGE SCALE GENOMIC DNA]</scope>
    <source>
        <strain evidence="3">EGGRZ-B1_66</strain>
        <tissue evidence="3">Body</tissue>
    </source>
</reference>
<dbReference type="Pfam" id="PF26341">
    <property type="entry name" value="AAA_SelU"/>
    <property type="match status" value="1"/>
</dbReference>
<keyword evidence="1" id="KW-0711">Selenium</keyword>
<feature type="non-terminal residue" evidence="3">
    <location>
        <position position="1"/>
    </location>
</feature>
<dbReference type="InterPro" id="IPR058840">
    <property type="entry name" value="AAA_SelU"/>
</dbReference>
<gene>
    <name evidence="3" type="primary">UBA3_1</name>
    <name evidence="3" type="ORF">Ciccas_008126</name>
</gene>
<proteinExistence type="predicted"/>